<evidence type="ECO:0000259" key="23">
    <source>
        <dbReference type="PROSITE" id="PS50994"/>
    </source>
</evidence>
<keyword evidence="14" id="KW-0229">DNA integration</keyword>
<keyword evidence="2" id="KW-0815">Transposition</keyword>
<evidence type="ECO:0000256" key="14">
    <source>
        <dbReference type="ARBA" id="ARBA00022908"/>
    </source>
</evidence>
<dbReference type="GO" id="GO:0003887">
    <property type="term" value="F:DNA-directed DNA polymerase activity"/>
    <property type="evidence" value="ECO:0007669"/>
    <property type="project" value="UniProtKB-KW"/>
</dbReference>
<keyword evidence="19" id="KW-0233">DNA recombination</keyword>
<keyword evidence="16" id="KW-0239">DNA-directed DNA polymerase</keyword>
<keyword evidence="7" id="KW-0479">Metal-binding</keyword>
<keyword evidence="9" id="KW-0255">Endonuclease</keyword>
<dbReference type="PANTHER" id="PTHR42648">
    <property type="entry name" value="TRANSPOSASE, PUTATIVE-RELATED"/>
    <property type="match status" value="1"/>
</dbReference>
<dbReference type="AlphaFoldDB" id="A0A5M8PSP4"/>
<keyword evidence="18" id="KW-0238">DNA-binding</keyword>
<evidence type="ECO:0000256" key="16">
    <source>
        <dbReference type="ARBA" id="ARBA00022932"/>
    </source>
</evidence>
<dbReference type="EMBL" id="VXIT01000006">
    <property type="protein sequence ID" value="KAA6412000.1"/>
    <property type="molecule type" value="Genomic_DNA"/>
</dbReference>
<dbReference type="GO" id="GO:0003964">
    <property type="term" value="F:RNA-directed DNA polymerase activity"/>
    <property type="evidence" value="ECO:0007669"/>
    <property type="project" value="UniProtKB-KW"/>
</dbReference>
<dbReference type="GO" id="GO:0015074">
    <property type="term" value="P:DNA integration"/>
    <property type="evidence" value="ECO:0007669"/>
    <property type="project" value="UniProtKB-KW"/>
</dbReference>
<evidence type="ECO:0000256" key="12">
    <source>
        <dbReference type="ARBA" id="ARBA00022842"/>
    </source>
</evidence>
<dbReference type="PANTHER" id="PTHR42648:SF11">
    <property type="entry name" value="TRANSPOSON TY4-P GAG-POL POLYPROTEIN"/>
    <property type="match status" value="1"/>
</dbReference>
<evidence type="ECO:0000256" key="13">
    <source>
        <dbReference type="ARBA" id="ARBA00022884"/>
    </source>
</evidence>
<accession>A0A5M8PSP4</accession>
<sequence>MSTQPLKSEPDEKPASKQPQDLSTSIRKAALRTMDYEVPRTMKLVQLDETNYHQWAIEMEGYLHSRRLWKYVSGTAKKPSDNASEDDKEDWEVNNWKAWTEIIATCPITFRKQSKKESPKELWDRLQKRNKPKGTAYFSAKLRLFINYKQASDESVDMVYSNLDHLRAEINALPSDDDDEVAISQRVFRQIFLDALKADIYGTVVFQITNELTKPTMDDILAIVKERELTEKLNNSTSRNPISPETVQANVARVNPKTNKERGEKGPDKNATCSRCHYTGHSINECFVLKSKDGVDLPPNGVKPPPRRMSSKASARQAAEIDTTPPYYSDADLPTIRSTALTAMAREALVGVDLSSINWIVDSGASHHMTSDPSLFMDLRPYDTDVCIANGMTIKATGIGNAQVRVGEGELMFRDTLYVPELDVNLLSIGAASNQGITVEFKRDTVTFQKDKLLVATAQRFGSIYALMTEGRTTLKTKAEAYPTIQGRSPTLEQTPEIVGAAPQPTIVETANPLRQRGPSPNANSKTYDKWHRRFGHAGSIRMQRLNNCVKGIGPRLTPINEPCSACLHSKMIRVQSKAAPARAKRVLQRIYSDFWGPYRVTTIGGNRYFVTFTDEHTRHSSLYLLKQKSDLYEVFKTFKQQAERDTTRKVEIIRSDNGEEYKKLARLYPEIEFEFTSTYTPEQNGISERLNRTITESIRCMLFDAQLPPEFWGEAAKTANYLRNRLPLDGDKGGKTPYELWSGDQPSVEHLRAFGCVVYTHIPKEKRAKLDSTAKRGVFVGYEKSTAHFRVYNTNSSCIEISSHTVFVEHEKGGQLLASPDNYATGWVESTNLDEVAIEDIVGALSDDASTLIGNGRVLNETADNPTGNTEVIYDTVAVVVEPPSPPLSSSPSSLNLSPRPLFLPPTPVNDDREAIKAAQNACEQQKCLDDRTARAARQGVQT</sequence>
<evidence type="ECO:0000256" key="8">
    <source>
        <dbReference type="ARBA" id="ARBA00022741"/>
    </source>
</evidence>
<dbReference type="Pfam" id="PF25597">
    <property type="entry name" value="SH3_retrovirus"/>
    <property type="match status" value="1"/>
</dbReference>
<evidence type="ECO:0000256" key="20">
    <source>
        <dbReference type="ARBA" id="ARBA00048173"/>
    </source>
</evidence>
<comment type="function">
    <text evidence="1">The aspartyl protease (PR) mediates the proteolytic cleavages of the Gag and Gag-Pol polyproteins after assembly of the VLP.</text>
</comment>
<keyword evidence="10" id="KW-0378">Hydrolase</keyword>
<evidence type="ECO:0000256" key="7">
    <source>
        <dbReference type="ARBA" id="ARBA00022723"/>
    </source>
</evidence>
<dbReference type="Pfam" id="PF14223">
    <property type="entry name" value="Retrotran_gag_2"/>
    <property type="match status" value="1"/>
</dbReference>
<feature type="region of interest" description="Disordered" evidence="22">
    <location>
        <begin position="1"/>
        <end position="24"/>
    </location>
</feature>
<dbReference type="Pfam" id="PF22936">
    <property type="entry name" value="Pol_BBD"/>
    <property type="match status" value="1"/>
</dbReference>
<dbReference type="GO" id="GO:0032196">
    <property type="term" value="P:transposition"/>
    <property type="evidence" value="ECO:0007669"/>
    <property type="project" value="UniProtKB-KW"/>
</dbReference>
<dbReference type="Gene3D" id="2.40.70.10">
    <property type="entry name" value="Acid Proteases"/>
    <property type="match status" value="1"/>
</dbReference>
<dbReference type="InterPro" id="IPR001584">
    <property type="entry name" value="Integrase_cat-core"/>
</dbReference>
<dbReference type="GO" id="GO:0006310">
    <property type="term" value="P:DNA recombination"/>
    <property type="evidence" value="ECO:0007669"/>
    <property type="project" value="UniProtKB-KW"/>
</dbReference>
<evidence type="ECO:0000313" key="24">
    <source>
        <dbReference type="EMBL" id="KAA6412000.1"/>
    </source>
</evidence>
<dbReference type="Proteomes" id="UP000324767">
    <property type="component" value="Unassembled WGS sequence"/>
</dbReference>
<evidence type="ECO:0000256" key="19">
    <source>
        <dbReference type="ARBA" id="ARBA00023172"/>
    </source>
</evidence>
<dbReference type="GO" id="GO:0003723">
    <property type="term" value="F:RNA binding"/>
    <property type="evidence" value="ECO:0007669"/>
    <property type="project" value="UniProtKB-KW"/>
</dbReference>
<evidence type="ECO:0000256" key="11">
    <source>
        <dbReference type="ARBA" id="ARBA00022840"/>
    </source>
</evidence>
<keyword evidence="8" id="KW-0547">Nucleotide-binding</keyword>
<comment type="caution">
    <text evidence="24">The sequence shown here is derived from an EMBL/GenBank/DDBJ whole genome shotgun (WGS) entry which is preliminary data.</text>
</comment>
<evidence type="ECO:0000256" key="15">
    <source>
        <dbReference type="ARBA" id="ARBA00022918"/>
    </source>
</evidence>
<evidence type="ECO:0000256" key="2">
    <source>
        <dbReference type="ARBA" id="ARBA00022578"/>
    </source>
</evidence>
<dbReference type="InterPro" id="IPR021109">
    <property type="entry name" value="Peptidase_aspartic_dom_sf"/>
</dbReference>
<dbReference type="GO" id="GO:0004519">
    <property type="term" value="F:endonuclease activity"/>
    <property type="evidence" value="ECO:0007669"/>
    <property type="project" value="UniProtKB-KW"/>
</dbReference>
<feature type="region of interest" description="Disordered" evidence="22">
    <location>
        <begin position="885"/>
        <end position="911"/>
    </location>
</feature>
<dbReference type="Gene3D" id="3.30.420.10">
    <property type="entry name" value="Ribonuclease H-like superfamily/Ribonuclease H"/>
    <property type="match status" value="1"/>
</dbReference>
<evidence type="ECO:0000256" key="21">
    <source>
        <dbReference type="ARBA" id="ARBA00049244"/>
    </source>
</evidence>
<gene>
    <name evidence="24" type="ORF">FRX48_04150</name>
</gene>
<keyword evidence="16" id="KW-0808">Transferase</keyword>
<keyword evidence="11" id="KW-0067">ATP-binding</keyword>
<comment type="catalytic activity">
    <reaction evidence="21">
        <text>DNA(n) + a 2'-deoxyribonucleoside 5'-triphosphate = DNA(n+1) + diphosphate</text>
        <dbReference type="Rhea" id="RHEA:22508"/>
        <dbReference type="Rhea" id="RHEA-COMP:17339"/>
        <dbReference type="Rhea" id="RHEA-COMP:17340"/>
        <dbReference type="ChEBI" id="CHEBI:33019"/>
        <dbReference type="ChEBI" id="CHEBI:61560"/>
        <dbReference type="ChEBI" id="CHEBI:173112"/>
        <dbReference type="EC" id="2.7.7.7"/>
    </reaction>
</comment>
<comment type="catalytic activity">
    <reaction evidence="20">
        <text>DNA(n) + a 2'-deoxyribonucleoside 5'-triphosphate = DNA(n+1) + diphosphate</text>
        <dbReference type="Rhea" id="RHEA:22508"/>
        <dbReference type="Rhea" id="RHEA-COMP:17339"/>
        <dbReference type="Rhea" id="RHEA-COMP:17340"/>
        <dbReference type="ChEBI" id="CHEBI:33019"/>
        <dbReference type="ChEBI" id="CHEBI:61560"/>
        <dbReference type="ChEBI" id="CHEBI:173112"/>
        <dbReference type="EC" id="2.7.7.49"/>
    </reaction>
</comment>
<feature type="region of interest" description="Disordered" evidence="22">
    <location>
        <begin position="297"/>
        <end position="327"/>
    </location>
</feature>
<evidence type="ECO:0000313" key="25">
    <source>
        <dbReference type="Proteomes" id="UP000324767"/>
    </source>
</evidence>
<evidence type="ECO:0000256" key="9">
    <source>
        <dbReference type="ARBA" id="ARBA00022759"/>
    </source>
</evidence>
<evidence type="ECO:0000256" key="10">
    <source>
        <dbReference type="ARBA" id="ARBA00022801"/>
    </source>
</evidence>
<evidence type="ECO:0000256" key="3">
    <source>
        <dbReference type="ARBA" id="ARBA00022612"/>
    </source>
</evidence>
<keyword evidence="6" id="KW-0540">Nuclease</keyword>
<keyword evidence="3" id="KW-1188">Viral release from host cell</keyword>
<dbReference type="InterPro" id="IPR025724">
    <property type="entry name" value="GAG-pre-integrase_dom"/>
</dbReference>
<keyword evidence="4" id="KW-0645">Protease</keyword>
<dbReference type="InterPro" id="IPR012337">
    <property type="entry name" value="RNaseH-like_sf"/>
</dbReference>
<dbReference type="PROSITE" id="PS50994">
    <property type="entry name" value="INTEGRASE"/>
    <property type="match status" value="1"/>
</dbReference>
<reference evidence="24 25" key="1">
    <citation type="submission" date="2019-09" db="EMBL/GenBank/DDBJ databases">
        <title>The hologenome of the rock-dwelling lichen Lasallia pustulata.</title>
        <authorList>
            <person name="Greshake Tzovaras B."/>
            <person name="Segers F."/>
            <person name="Bicker A."/>
            <person name="Dal Grande F."/>
            <person name="Otte J."/>
            <person name="Hankeln T."/>
            <person name="Schmitt I."/>
            <person name="Ebersberger I."/>
        </authorList>
    </citation>
    <scope>NUCLEOTIDE SEQUENCE [LARGE SCALE GENOMIC DNA]</scope>
    <source>
        <strain evidence="24">A1-1</strain>
    </source>
</reference>
<feature type="domain" description="Integrase catalytic" evidence="23">
    <location>
        <begin position="577"/>
        <end position="746"/>
    </location>
</feature>
<dbReference type="InterPro" id="IPR057670">
    <property type="entry name" value="SH3_retrovirus"/>
</dbReference>
<proteinExistence type="predicted"/>
<evidence type="ECO:0000256" key="5">
    <source>
        <dbReference type="ARBA" id="ARBA00022695"/>
    </source>
</evidence>
<dbReference type="GO" id="GO:0006508">
    <property type="term" value="P:proteolysis"/>
    <property type="evidence" value="ECO:0007669"/>
    <property type="project" value="UniProtKB-KW"/>
</dbReference>
<keyword evidence="12" id="KW-0460">Magnesium</keyword>
<keyword evidence="5" id="KW-0548">Nucleotidyltransferase</keyword>
<evidence type="ECO:0000256" key="1">
    <source>
        <dbReference type="ARBA" id="ARBA00002180"/>
    </source>
</evidence>
<dbReference type="InterPro" id="IPR039537">
    <property type="entry name" value="Retrotran_Ty1/copia-like"/>
</dbReference>
<protein>
    <recommendedName>
        <fullName evidence="23">Integrase catalytic domain-containing protein</fullName>
    </recommendedName>
</protein>
<name>A0A5M8PSP4_9LECA</name>
<dbReference type="InterPro" id="IPR036397">
    <property type="entry name" value="RNaseH_sf"/>
</dbReference>
<feature type="compositionally biased region" description="Low complexity" evidence="22">
    <location>
        <begin position="891"/>
        <end position="902"/>
    </location>
</feature>
<evidence type="ECO:0000256" key="6">
    <source>
        <dbReference type="ARBA" id="ARBA00022722"/>
    </source>
</evidence>
<dbReference type="GO" id="GO:0046872">
    <property type="term" value="F:metal ion binding"/>
    <property type="evidence" value="ECO:0007669"/>
    <property type="project" value="UniProtKB-KW"/>
</dbReference>
<dbReference type="Pfam" id="PF13976">
    <property type="entry name" value="gag_pre-integrs"/>
    <property type="match status" value="1"/>
</dbReference>
<evidence type="ECO:0000256" key="22">
    <source>
        <dbReference type="SAM" id="MobiDB-lite"/>
    </source>
</evidence>
<dbReference type="GO" id="GO:0003677">
    <property type="term" value="F:DNA binding"/>
    <property type="evidence" value="ECO:0007669"/>
    <property type="project" value="UniProtKB-KW"/>
</dbReference>
<dbReference type="InterPro" id="IPR054722">
    <property type="entry name" value="PolX-like_BBD"/>
</dbReference>
<evidence type="ECO:0000256" key="18">
    <source>
        <dbReference type="ARBA" id="ARBA00023125"/>
    </source>
</evidence>
<keyword evidence="13" id="KW-0694">RNA-binding</keyword>
<dbReference type="GO" id="GO:0008233">
    <property type="term" value="F:peptidase activity"/>
    <property type="evidence" value="ECO:0007669"/>
    <property type="project" value="UniProtKB-KW"/>
</dbReference>
<dbReference type="SUPFAM" id="SSF53098">
    <property type="entry name" value="Ribonuclease H-like"/>
    <property type="match status" value="1"/>
</dbReference>
<organism evidence="24 25">
    <name type="scientific">Lasallia pustulata</name>
    <dbReference type="NCBI Taxonomy" id="136370"/>
    <lineage>
        <taxon>Eukaryota</taxon>
        <taxon>Fungi</taxon>
        <taxon>Dikarya</taxon>
        <taxon>Ascomycota</taxon>
        <taxon>Pezizomycotina</taxon>
        <taxon>Lecanoromycetes</taxon>
        <taxon>OSLEUM clade</taxon>
        <taxon>Umbilicariomycetidae</taxon>
        <taxon>Umbilicariales</taxon>
        <taxon>Umbilicariaceae</taxon>
        <taxon>Lasallia</taxon>
    </lineage>
</organism>
<dbReference type="GO" id="GO:0005524">
    <property type="term" value="F:ATP binding"/>
    <property type="evidence" value="ECO:0007669"/>
    <property type="project" value="UniProtKB-KW"/>
</dbReference>
<dbReference type="GO" id="GO:0005634">
    <property type="term" value="C:nucleus"/>
    <property type="evidence" value="ECO:0007669"/>
    <property type="project" value="UniProtKB-ARBA"/>
</dbReference>
<keyword evidence="17" id="KW-0917">Virion maturation</keyword>
<keyword evidence="15" id="KW-0695">RNA-directed DNA polymerase</keyword>
<dbReference type="OrthoDB" id="4095857at2759"/>
<evidence type="ECO:0000256" key="17">
    <source>
        <dbReference type="ARBA" id="ARBA00023113"/>
    </source>
</evidence>
<evidence type="ECO:0000256" key="4">
    <source>
        <dbReference type="ARBA" id="ARBA00022670"/>
    </source>
</evidence>